<gene>
    <name evidence="2" type="ORF">PLOB_00033224</name>
</gene>
<name>A0ABN8NZ99_9CNID</name>
<evidence type="ECO:0000313" key="3">
    <source>
        <dbReference type="Proteomes" id="UP001159405"/>
    </source>
</evidence>
<organism evidence="2 3">
    <name type="scientific">Porites lobata</name>
    <dbReference type="NCBI Taxonomy" id="104759"/>
    <lineage>
        <taxon>Eukaryota</taxon>
        <taxon>Metazoa</taxon>
        <taxon>Cnidaria</taxon>
        <taxon>Anthozoa</taxon>
        <taxon>Hexacorallia</taxon>
        <taxon>Scleractinia</taxon>
        <taxon>Fungiina</taxon>
        <taxon>Poritidae</taxon>
        <taxon>Porites</taxon>
    </lineage>
</organism>
<protein>
    <recommendedName>
        <fullName evidence="4">DZIP3-like HEPN domain-containing protein</fullName>
    </recommendedName>
</protein>
<dbReference type="Proteomes" id="UP001159405">
    <property type="component" value="Unassembled WGS sequence"/>
</dbReference>
<feature type="coiled-coil region" evidence="1">
    <location>
        <begin position="170"/>
        <end position="208"/>
    </location>
</feature>
<keyword evidence="3" id="KW-1185">Reference proteome</keyword>
<evidence type="ECO:0000313" key="2">
    <source>
        <dbReference type="EMBL" id="CAH3127813.1"/>
    </source>
</evidence>
<comment type="caution">
    <text evidence="2">The sequence shown here is derived from an EMBL/GenBank/DDBJ whole genome shotgun (WGS) entry which is preliminary data.</text>
</comment>
<reference evidence="2 3" key="1">
    <citation type="submission" date="2022-05" db="EMBL/GenBank/DDBJ databases">
        <authorList>
            <consortium name="Genoscope - CEA"/>
            <person name="William W."/>
        </authorList>
    </citation>
    <scope>NUCLEOTIDE SEQUENCE [LARGE SCALE GENOMIC DNA]</scope>
</reference>
<accession>A0ABN8NZ99</accession>
<proteinExistence type="predicted"/>
<dbReference type="Gene3D" id="3.40.50.300">
    <property type="entry name" value="P-loop containing nucleotide triphosphate hydrolases"/>
    <property type="match status" value="1"/>
</dbReference>
<dbReference type="InterPro" id="IPR027417">
    <property type="entry name" value="P-loop_NTPase"/>
</dbReference>
<sequence>MASEVYSEEQLNYFRVCHIATDILPQALRLLFKQEWDNHYKATLGEWKDTPHNGLDFKNGESLANQRRNARMLATMVNGDRAQWDCAMLFYAILFSDSIGHRLSPLIKTNVDDLRKFRNEDFAHMTEGQFSSADFRTTVAKVETVFRALGLSTVEIQTVSKQKSFPTDELQNVTTSNQKLTQDLQTKEAELQDRLKTTEQQRKVFEEQLQREVEPFCVLPPRPPHVIASRDCHVDKVTQKLFQLRKANENTLSYCYISGNPGSGKSQLAGLVAEKYYKEASKETNAPSFVMT</sequence>
<evidence type="ECO:0008006" key="4">
    <source>
        <dbReference type="Google" id="ProtNLM"/>
    </source>
</evidence>
<evidence type="ECO:0000256" key="1">
    <source>
        <dbReference type="SAM" id="Coils"/>
    </source>
</evidence>
<keyword evidence="1" id="KW-0175">Coiled coil</keyword>
<dbReference type="SUPFAM" id="SSF52540">
    <property type="entry name" value="P-loop containing nucleoside triphosphate hydrolases"/>
    <property type="match status" value="1"/>
</dbReference>
<dbReference type="EMBL" id="CALNXK010000044">
    <property type="protein sequence ID" value="CAH3127813.1"/>
    <property type="molecule type" value="Genomic_DNA"/>
</dbReference>